<evidence type="ECO:0000313" key="3">
    <source>
        <dbReference type="Proteomes" id="UP000297630"/>
    </source>
</evidence>
<dbReference type="EMBL" id="SCLP01000022">
    <property type="protein sequence ID" value="TFF43654.1"/>
    <property type="molecule type" value="Genomic_DNA"/>
</dbReference>
<dbReference type="Proteomes" id="UP000297630">
    <property type="component" value="Unassembled WGS sequence"/>
</dbReference>
<proteinExistence type="predicted"/>
<comment type="caution">
    <text evidence="2">The sequence shown here is derived from an EMBL/GenBank/DDBJ whole genome shotgun (WGS) entry which is preliminary data.</text>
</comment>
<name>A0A4Y8SZF9_BACTU</name>
<reference evidence="2 3" key="1">
    <citation type="submission" date="2019-01" db="EMBL/GenBank/DDBJ databases">
        <title>Draft genome sequence of Bacillus sp. DPC6431.</title>
        <authorList>
            <person name="Arbulu S."/>
            <person name="Murphy K."/>
            <person name="O'Sullivan O."/>
            <person name="Rea M.C."/>
            <person name="Hill C."/>
            <person name="Ross R.P."/>
        </authorList>
    </citation>
    <scope>NUCLEOTIDE SEQUENCE [LARGE SCALE GENOMIC DNA]</scope>
    <source>
        <strain evidence="2 3">DPC6431</strain>
    </source>
</reference>
<dbReference type="SUPFAM" id="SSF110849">
    <property type="entry name" value="ParB/Sulfiredoxin"/>
    <property type="match status" value="1"/>
</dbReference>
<gene>
    <name evidence="2" type="ORF">EQ803_27820</name>
</gene>
<sequence length="283" mass="32779">MTNKVDVAQSLIERIGGFNMEFNIANQVLETTNYDVFIYKRDNRKIKENLKLAEEIKAIGILVPIIVNEKYEVIDGQHRLEIARKLKMKVPFIILQGAGKKEIISINTTSAKWTMEDFINSFAEEGIEEYEKMKKLLKNYSVKVGTLCCLAFNTTSITQAQSKVKHGQLEFVNYDFLLSFLEFYEELIQRTTLENNGSLARSLYTLYRLKSFDPNRIFDKSGLIAERLRGVSKHSTTTQVILECYNKRLRVGSDNEIKYHKTAKGEIEFFEDIKEEIQTRTNV</sequence>
<organism evidence="2 3">
    <name type="scientific">Bacillus thuringiensis</name>
    <dbReference type="NCBI Taxonomy" id="1428"/>
    <lineage>
        <taxon>Bacteria</taxon>
        <taxon>Bacillati</taxon>
        <taxon>Bacillota</taxon>
        <taxon>Bacilli</taxon>
        <taxon>Bacillales</taxon>
        <taxon>Bacillaceae</taxon>
        <taxon>Bacillus</taxon>
        <taxon>Bacillus cereus group</taxon>
    </lineage>
</organism>
<feature type="domain" description="ParB-like N-terminal" evidence="1">
    <location>
        <begin position="27"/>
        <end position="112"/>
    </location>
</feature>
<dbReference type="InterPro" id="IPR036086">
    <property type="entry name" value="ParB/Sulfiredoxin_sf"/>
</dbReference>
<accession>A0A4Y8SZF9</accession>
<dbReference type="SMART" id="SM00470">
    <property type="entry name" value="ParB"/>
    <property type="match status" value="1"/>
</dbReference>
<evidence type="ECO:0000259" key="1">
    <source>
        <dbReference type="SMART" id="SM00470"/>
    </source>
</evidence>
<evidence type="ECO:0000313" key="2">
    <source>
        <dbReference type="EMBL" id="TFF43654.1"/>
    </source>
</evidence>
<dbReference type="Gene3D" id="3.90.1530.10">
    <property type="entry name" value="Conserved hypothetical protein from pyrococcus furiosus pfu- 392566-001, ParB domain"/>
    <property type="match status" value="1"/>
</dbReference>
<dbReference type="Pfam" id="PF02195">
    <property type="entry name" value="ParB_N"/>
    <property type="match status" value="1"/>
</dbReference>
<dbReference type="InterPro" id="IPR003115">
    <property type="entry name" value="ParB_N"/>
</dbReference>
<dbReference type="AlphaFoldDB" id="A0A4Y8SZF9"/>
<protein>
    <recommendedName>
        <fullName evidence="1">ParB-like N-terminal domain-containing protein</fullName>
    </recommendedName>
</protein>
<dbReference type="RefSeq" id="WP_000182712.1">
    <property type="nucleotide sequence ID" value="NZ_SCLP01000022.1"/>
</dbReference>